<protein>
    <submittedName>
        <fullName evidence="1">Uncharacterized protein</fullName>
    </submittedName>
</protein>
<evidence type="ECO:0000313" key="2">
    <source>
        <dbReference type="Proteomes" id="UP001141806"/>
    </source>
</evidence>
<dbReference type="Proteomes" id="UP001141806">
    <property type="component" value="Unassembled WGS sequence"/>
</dbReference>
<reference evidence="1" key="1">
    <citation type="journal article" date="2023" name="Plant J.">
        <title>The genome of the king protea, Protea cynaroides.</title>
        <authorList>
            <person name="Chang J."/>
            <person name="Duong T.A."/>
            <person name="Schoeman C."/>
            <person name="Ma X."/>
            <person name="Roodt D."/>
            <person name="Barker N."/>
            <person name="Li Z."/>
            <person name="Van de Peer Y."/>
            <person name="Mizrachi E."/>
        </authorList>
    </citation>
    <scope>NUCLEOTIDE SEQUENCE</scope>
    <source>
        <tissue evidence="1">Young leaves</tissue>
    </source>
</reference>
<organism evidence="1 2">
    <name type="scientific">Protea cynaroides</name>
    <dbReference type="NCBI Taxonomy" id="273540"/>
    <lineage>
        <taxon>Eukaryota</taxon>
        <taxon>Viridiplantae</taxon>
        <taxon>Streptophyta</taxon>
        <taxon>Embryophyta</taxon>
        <taxon>Tracheophyta</taxon>
        <taxon>Spermatophyta</taxon>
        <taxon>Magnoliopsida</taxon>
        <taxon>Proteales</taxon>
        <taxon>Proteaceae</taxon>
        <taxon>Protea</taxon>
    </lineage>
</organism>
<sequence>MKAFSNTKQPSSLTLEISPIFWLLGTHLTREQDKKCVTNLLVIMAALYNPPSVVAGTEHPTKGYLIRPYSFYFHTSHPWGKRARSASSPQALLCETSDNGSKRWYFYVAFL</sequence>
<dbReference type="EMBL" id="JAMYWD010000009">
    <property type="protein sequence ID" value="KAJ4959939.1"/>
    <property type="molecule type" value="Genomic_DNA"/>
</dbReference>
<comment type="caution">
    <text evidence="1">The sequence shown here is derived from an EMBL/GenBank/DDBJ whole genome shotgun (WGS) entry which is preliminary data.</text>
</comment>
<accession>A0A9Q0H657</accession>
<keyword evidence="2" id="KW-1185">Reference proteome</keyword>
<name>A0A9Q0H657_9MAGN</name>
<gene>
    <name evidence="1" type="ORF">NE237_019849</name>
</gene>
<evidence type="ECO:0000313" key="1">
    <source>
        <dbReference type="EMBL" id="KAJ4959939.1"/>
    </source>
</evidence>
<dbReference type="AlphaFoldDB" id="A0A9Q0H657"/>
<proteinExistence type="predicted"/>